<reference evidence="4 5" key="1">
    <citation type="submission" date="2019-04" db="EMBL/GenBank/DDBJ databases">
        <title>Genome Announcement to Ensure Probiotic Safety of Lactobacillus rhamnosus UBLR-58.</title>
        <authorList>
            <person name="Sulthana A."/>
            <person name="Lakshmi S.G."/>
            <person name="Madempudi R.S."/>
        </authorList>
    </citation>
    <scope>NUCLEOTIDE SEQUENCE [LARGE SCALE GENOMIC DNA]</scope>
    <source>
        <strain evidence="4 5">UBLR-58</strain>
    </source>
</reference>
<comment type="caution">
    <text evidence="3">The sequence shown here is derived from an EMBL/GenBank/DDBJ whole genome shotgun (WGS) entry which is preliminary data.</text>
</comment>
<feature type="region of interest" description="Disordered" evidence="2">
    <location>
        <begin position="276"/>
        <end position="303"/>
    </location>
</feature>
<dbReference type="EMBL" id="SSHM01000001">
    <property type="protein sequence ID" value="THC81083.1"/>
    <property type="molecule type" value="Genomic_DNA"/>
</dbReference>
<sequence length="423" mass="48265">MNDKLKIIELLKQQVAAKTAELTPKNIQKITQDIQDLLKILNDVVAIDFIDTTSETSPQQENTAVAKPESNAAVAPMITQTAPETKSEPKQQTQPQQPQQPKPSQPKSNPEPETPLLSEHWLNNHKSYIGRFHLDLNGGHVGTIKVSESKLHKMKNPPENGDWVRADEYQDSDSVNYKITTLKRDPLPTEIVRLKFLPAVFREDVKRWYIEFQSPEHETRQQLLLGDYDVMLFKLKPGDYIDYAYRRGQEINGKIIWRYTDSAAVATRMKQRYAKSANTDADKNTATSKQKATQTANKTVKPAKRRRAVQQVFADKTLLLVCFENSAMPRKVKRHVEERGGKLVLSSHSDSGAMLKKKVQKSDVVIVTTDFVGHSQMFAAKDEAKRIGKPIWMARNTNERNLLQWYKRHFPNESKPSAARQEV</sequence>
<evidence type="ECO:0000313" key="3">
    <source>
        <dbReference type="EMBL" id="NZA04540.1"/>
    </source>
</evidence>
<feature type="region of interest" description="Disordered" evidence="2">
    <location>
        <begin position="81"/>
        <end position="117"/>
    </location>
</feature>
<comment type="similarity">
    <text evidence="1">Belongs to the UPF0751 family.</text>
</comment>
<dbReference type="Proteomes" id="UP000552935">
    <property type="component" value="Unassembled WGS sequence"/>
</dbReference>
<dbReference type="EMBL" id="JACCKI010000003">
    <property type="protein sequence ID" value="NZA04540.1"/>
    <property type="molecule type" value="Genomic_DNA"/>
</dbReference>
<evidence type="ECO:0000313" key="5">
    <source>
        <dbReference type="Proteomes" id="UP000307517"/>
    </source>
</evidence>
<dbReference type="Pfam" id="PF10087">
    <property type="entry name" value="DUF2325"/>
    <property type="match status" value="1"/>
</dbReference>
<dbReference type="AlphaFoldDB" id="A0A508YNX0"/>
<dbReference type="InterPro" id="IPR016772">
    <property type="entry name" value="UCP020408"/>
</dbReference>
<gene>
    <name evidence="4" type="ORF">E6L36_12380</name>
    <name evidence="3" type="ORF">H0N82_05315</name>
</gene>
<evidence type="ECO:0000313" key="4">
    <source>
        <dbReference type="EMBL" id="THC81083.1"/>
    </source>
</evidence>
<evidence type="ECO:0000313" key="6">
    <source>
        <dbReference type="Proteomes" id="UP000552935"/>
    </source>
</evidence>
<proteinExistence type="inferred from homology"/>
<name>A0A508YNX0_LACRH</name>
<protein>
    <submittedName>
        <fullName evidence="3">DUF2325 domain-containing protein</fullName>
    </submittedName>
</protein>
<evidence type="ECO:0000256" key="1">
    <source>
        <dbReference type="ARBA" id="ARBA00007189"/>
    </source>
</evidence>
<evidence type="ECO:0000256" key="2">
    <source>
        <dbReference type="SAM" id="MobiDB-lite"/>
    </source>
</evidence>
<organism evidence="3 6">
    <name type="scientific">Lacticaseibacillus rhamnosus</name>
    <name type="common">Lactobacillus rhamnosus</name>
    <dbReference type="NCBI Taxonomy" id="47715"/>
    <lineage>
        <taxon>Bacteria</taxon>
        <taxon>Bacillati</taxon>
        <taxon>Bacillota</taxon>
        <taxon>Bacilli</taxon>
        <taxon>Lactobacillales</taxon>
        <taxon>Lactobacillaceae</taxon>
        <taxon>Lacticaseibacillus</taxon>
    </lineage>
</organism>
<accession>A0A508YNX0</accession>
<reference evidence="3 6" key="2">
    <citation type="submission" date="2020-07" db="EMBL/GenBank/DDBJ databases">
        <title>Organ Donor 1.</title>
        <authorList>
            <person name="Marsh A.J."/>
            <person name="Azcarate-Peril M.A."/>
        </authorList>
    </citation>
    <scope>NUCLEOTIDE SEQUENCE [LARGE SCALE GENOMIC DNA]</scope>
    <source>
        <strain evidence="3 6">AMC0712</strain>
    </source>
</reference>
<dbReference type="RefSeq" id="WP_005691360.1">
    <property type="nucleotide sequence ID" value="NZ_CABFNI010000008.1"/>
</dbReference>
<dbReference type="Proteomes" id="UP000307517">
    <property type="component" value="Unassembled WGS sequence"/>
</dbReference>
<feature type="compositionally biased region" description="Low complexity" evidence="2">
    <location>
        <begin position="284"/>
        <end position="300"/>
    </location>
</feature>